<name>A0AAN6SST6_9PEZI</name>
<reference evidence="2" key="1">
    <citation type="journal article" date="2023" name="Mol. Phylogenet. Evol.">
        <title>Genome-scale phylogeny and comparative genomics of the fungal order Sordariales.</title>
        <authorList>
            <person name="Hensen N."/>
            <person name="Bonometti L."/>
            <person name="Westerberg I."/>
            <person name="Brannstrom I.O."/>
            <person name="Guillou S."/>
            <person name="Cros-Aarteil S."/>
            <person name="Calhoun S."/>
            <person name="Haridas S."/>
            <person name="Kuo A."/>
            <person name="Mondo S."/>
            <person name="Pangilinan J."/>
            <person name="Riley R."/>
            <person name="LaButti K."/>
            <person name="Andreopoulos B."/>
            <person name="Lipzen A."/>
            <person name="Chen C."/>
            <person name="Yan M."/>
            <person name="Daum C."/>
            <person name="Ng V."/>
            <person name="Clum A."/>
            <person name="Steindorff A."/>
            <person name="Ohm R.A."/>
            <person name="Martin F."/>
            <person name="Silar P."/>
            <person name="Natvig D.O."/>
            <person name="Lalanne C."/>
            <person name="Gautier V."/>
            <person name="Ament-Velasquez S.L."/>
            <person name="Kruys A."/>
            <person name="Hutchinson M.I."/>
            <person name="Powell A.J."/>
            <person name="Barry K."/>
            <person name="Miller A.N."/>
            <person name="Grigoriev I.V."/>
            <person name="Debuchy R."/>
            <person name="Gladieux P."/>
            <person name="Hiltunen Thoren M."/>
            <person name="Johannesson H."/>
        </authorList>
    </citation>
    <scope>NUCLEOTIDE SEQUENCE [LARGE SCALE GENOMIC DNA]</scope>
    <source>
        <strain evidence="2">CBS 284.82</strain>
    </source>
</reference>
<dbReference type="Proteomes" id="UP001303115">
    <property type="component" value="Unassembled WGS sequence"/>
</dbReference>
<keyword evidence="2" id="KW-1185">Reference proteome</keyword>
<dbReference type="EMBL" id="MU854350">
    <property type="protein sequence ID" value="KAK4041854.1"/>
    <property type="molecule type" value="Genomic_DNA"/>
</dbReference>
<proteinExistence type="predicted"/>
<evidence type="ECO:0000313" key="2">
    <source>
        <dbReference type="Proteomes" id="UP001303115"/>
    </source>
</evidence>
<accession>A0AAN6SST6</accession>
<gene>
    <name evidence="1" type="ORF">C8A01DRAFT_34105</name>
</gene>
<organism evidence="1 2">
    <name type="scientific">Parachaetomium inaequale</name>
    <dbReference type="NCBI Taxonomy" id="2588326"/>
    <lineage>
        <taxon>Eukaryota</taxon>
        <taxon>Fungi</taxon>
        <taxon>Dikarya</taxon>
        <taxon>Ascomycota</taxon>
        <taxon>Pezizomycotina</taxon>
        <taxon>Sordariomycetes</taxon>
        <taxon>Sordariomycetidae</taxon>
        <taxon>Sordariales</taxon>
        <taxon>Chaetomiaceae</taxon>
        <taxon>Parachaetomium</taxon>
    </lineage>
</organism>
<protein>
    <submittedName>
        <fullName evidence="1">Uncharacterized protein</fullName>
    </submittedName>
</protein>
<comment type="caution">
    <text evidence="1">The sequence shown here is derived from an EMBL/GenBank/DDBJ whole genome shotgun (WGS) entry which is preliminary data.</text>
</comment>
<dbReference type="AlphaFoldDB" id="A0AAN6SST6"/>
<evidence type="ECO:0000313" key="1">
    <source>
        <dbReference type="EMBL" id="KAK4041854.1"/>
    </source>
</evidence>
<sequence length="141" mass="15475">MPRKANTVDDPEITVRLKYGIHTIFVLATIDWPFSRLTTELLSILRDRYPQGLTASTGQPDLTPVPANDSDIKVAYALPKNASDLSQGWKLIKEQESDALGKKGLGDMCSVAFALLEPDADEGDAEFVVEVPTLPEDEEVM</sequence>